<keyword evidence="6" id="KW-1185">Reference proteome</keyword>
<feature type="coiled-coil region" evidence="3">
    <location>
        <begin position="111"/>
        <end position="142"/>
    </location>
</feature>
<dbReference type="CDD" id="cd01949">
    <property type="entry name" value="GGDEF"/>
    <property type="match status" value="1"/>
</dbReference>
<dbReference type="SUPFAM" id="SSF55073">
    <property type="entry name" value="Nucleotide cyclase"/>
    <property type="match status" value="1"/>
</dbReference>
<dbReference type="PANTHER" id="PTHR45138">
    <property type="entry name" value="REGULATORY COMPONENTS OF SENSORY TRANSDUCTION SYSTEM"/>
    <property type="match status" value="1"/>
</dbReference>
<evidence type="ECO:0000256" key="3">
    <source>
        <dbReference type="SAM" id="Coils"/>
    </source>
</evidence>
<dbReference type="PROSITE" id="PS50887">
    <property type="entry name" value="GGDEF"/>
    <property type="match status" value="1"/>
</dbReference>
<accession>A0A6N0HYF4</accession>
<reference evidence="5 6" key="1">
    <citation type="submission" date="2020-05" db="EMBL/GenBank/DDBJ databases">
        <title>Horizontal transmission and recombination maintain forever young bacterial symbiont genomes.</title>
        <authorList>
            <person name="Russell S.L."/>
            <person name="Pepper-Tunick E."/>
            <person name="Svedberg J."/>
            <person name="Byrne A."/>
            <person name="Ruelas Castillo J."/>
            <person name="Vollmers C."/>
            <person name="Beinart R.A."/>
            <person name="Corbett-Detig R."/>
        </authorList>
    </citation>
    <scope>NUCLEOTIDE SEQUENCE [LARGE SCALE GENOMIC DNA]</scope>
    <source>
        <strain evidence="5">Santa_Monica_outfall</strain>
    </source>
</reference>
<dbReference type="KEGG" id="rev:HUE57_14670"/>
<protein>
    <recommendedName>
        <fullName evidence="1">diguanylate cyclase</fullName>
        <ecNumber evidence="1">2.7.7.65</ecNumber>
    </recommendedName>
</protein>
<dbReference type="InterPro" id="IPR000160">
    <property type="entry name" value="GGDEF_dom"/>
</dbReference>
<dbReference type="Gene3D" id="3.30.70.270">
    <property type="match status" value="1"/>
</dbReference>
<evidence type="ECO:0000259" key="4">
    <source>
        <dbReference type="PROSITE" id="PS50887"/>
    </source>
</evidence>
<feature type="domain" description="GGDEF" evidence="4">
    <location>
        <begin position="169"/>
        <end position="289"/>
    </location>
</feature>
<dbReference type="SMART" id="SM00267">
    <property type="entry name" value="GGDEF"/>
    <property type="match status" value="1"/>
</dbReference>
<dbReference type="EMBL" id="CP054491">
    <property type="protein sequence ID" value="QKQ27383.1"/>
    <property type="molecule type" value="Genomic_DNA"/>
</dbReference>
<evidence type="ECO:0000256" key="2">
    <source>
        <dbReference type="ARBA" id="ARBA00034247"/>
    </source>
</evidence>
<evidence type="ECO:0000256" key="1">
    <source>
        <dbReference type="ARBA" id="ARBA00012528"/>
    </source>
</evidence>
<dbReference type="InterPro" id="IPR050469">
    <property type="entry name" value="Diguanylate_Cyclase"/>
</dbReference>
<dbReference type="EC" id="2.7.7.65" evidence="1"/>
<dbReference type="AlphaFoldDB" id="A0A6N0HYF4"/>
<dbReference type="InterPro" id="IPR029787">
    <property type="entry name" value="Nucleotide_cyclase"/>
</dbReference>
<dbReference type="PANTHER" id="PTHR45138:SF9">
    <property type="entry name" value="DIGUANYLATE CYCLASE DGCM-RELATED"/>
    <property type="match status" value="1"/>
</dbReference>
<dbReference type="Proteomes" id="UP000509658">
    <property type="component" value="Chromosome"/>
</dbReference>
<dbReference type="NCBIfam" id="TIGR00254">
    <property type="entry name" value="GGDEF"/>
    <property type="match status" value="1"/>
</dbReference>
<sequence>MRLSRFVLQAVDTFKGDQFVATAALVPMLESLRHAMFRSDGGVEVTLTIDKLHLSLGWEGERSEVVKLTHEPLSDELHSLIDYLRMASESADPELLMRRNQKISDELESYMQVAADQMKEMEAVLEKKKEELQASIKQAETDALTGLLNRGAYDDRLREAFLRGQRQGEVVSLLLLDLDFFKQINDTHGHQYGDEYLKRMADVMRASVREHVDIPCRMGGDEFAVVALCGTEIAERIATKILDGMQSKVSIGIAECLATDTIDTLVGRADEALYEAKRRGRGQFAVAAEQLSAAADG</sequence>
<keyword evidence="3" id="KW-0175">Coiled coil</keyword>
<gene>
    <name evidence="5" type="ORF">HUE57_14670</name>
</gene>
<evidence type="ECO:0000313" key="6">
    <source>
        <dbReference type="Proteomes" id="UP000509658"/>
    </source>
</evidence>
<proteinExistence type="predicted"/>
<dbReference type="InterPro" id="IPR043128">
    <property type="entry name" value="Rev_trsase/Diguanyl_cyclase"/>
</dbReference>
<dbReference type="Pfam" id="PF00990">
    <property type="entry name" value="GGDEF"/>
    <property type="match status" value="1"/>
</dbReference>
<comment type="catalytic activity">
    <reaction evidence="2">
        <text>2 GTP = 3',3'-c-di-GMP + 2 diphosphate</text>
        <dbReference type="Rhea" id="RHEA:24898"/>
        <dbReference type="ChEBI" id="CHEBI:33019"/>
        <dbReference type="ChEBI" id="CHEBI:37565"/>
        <dbReference type="ChEBI" id="CHEBI:58805"/>
        <dbReference type="EC" id="2.7.7.65"/>
    </reaction>
</comment>
<organism evidence="5 6">
    <name type="scientific">Candidatus Reidiella endopervernicosa</name>
    <dbReference type="NCBI Taxonomy" id="2738883"/>
    <lineage>
        <taxon>Bacteria</taxon>
        <taxon>Pseudomonadati</taxon>
        <taxon>Pseudomonadota</taxon>
        <taxon>Gammaproteobacteria</taxon>
        <taxon>Candidatus Reidiella</taxon>
    </lineage>
</organism>
<name>A0A6N0HYF4_9GAMM</name>
<evidence type="ECO:0000313" key="5">
    <source>
        <dbReference type="EMBL" id="QKQ27383.1"/>
    </source>
</evidence>
<dbReference type="GO" id="GO:0052621">
    <property type="term" value="F:diguanylate cyclase activity"/>
    <property type="evidence" value="ECO:0007669"/>
    <property type="project" value="UniProtKB-EC"/>
</dbReference>